<comment type="caution">
    <text evidence="3">The sequence shown here is derived from an EMBL/GenBank/DDBJ whole genome shotgun (WGS) entry which is preliminary data.</text>
</comment>
<dbReference type="PATRIC" id="fig|1423747.3.peg.1"/>
<organism evidence="3 4">
    <name type="scientific">Latilactobacillus fuchuensis DSM 14340 = JCM 11249</name>
    <dbReference type="NCBI Taxonomy" id="1423747"/>
    <lineage>
        <taxon>Bacteria</taxon>
        <taxon>Bacillati</taxon>
        <taxon>Bacillota</taxon>
        <taxon>Bacilli</taxon>
        <taxon>Lactobacillales</taxon>
        <taxon>Lactobacillaceae</taxon>
        <taxon>Latilactobacillus</taxon>
    </lineage>
</organism>
<dbReference type="Proteomes" id="UP000051264">
    <property type="component" value="Unassembled WGS sequence"/>
</dbReference>
<evidence type="ECO:0000259" key="1">
    <source>
        <dbReference type="Pfam" id="PF01609"/>
    </source>
</evidence>
<gene>
    <name evidence="3" type="ORF">FC69_GL000001</name>
</gene>
<dbReference type="Pfam" id="PF05598">
    <property type="entry name" value="DUF772"/>
    <property type="match status" value="1"/>
</dbReference>
<evidence type="ECO:0000313" key="3">
    <source>
        <dbReference type="EMBL" id="KRL61768.1"/>
    </source>
</evidence>
<dbReference type="InterPro" id="IPR002559">
    <property type="entry name" value="Transposase_11"/>
</dbReference>
<dbReference type="NCBIfam" id="NF033551">
    <property type="entry name" value="transpos_IS1182"/>
    <property type="match status" value="1"/>
</dbReference>
<evidence type="ECO:0000259" key="2">
    <source>
        <dbReference type="Pfam" id="PF05598"/>
    </source>
</evidence>
<dbReference type="eggNOG" id="COG3666">
    <property type="taxonomic scope" value="Bacteria"/>
</dbReference>
<dbReference type="EMBL" id="AZEX01000007">
    <property type="protein sequence ID" value="KRL61768.1"/>
    <property type="molecule type" value="Genomic_DNA"/>
</dbReference>
<accession>A0A0R1S699</accession>
<feature type="domain" description="Transposase IS4-like" evidence="1">
    <location>
        <begin position="283"/>
        <end position="530"/>
    </location>
</feature>
<reference evidence="3 4" key="1">
    <citation type="journal article" date="2015" name="Genome Announc.">
        <title>Expanding the biotechnology potential of lactobacilli through comparative genomics of 213 strains and associated genera.</title>
        <authorList>
            <person name="Sun Z."/>
            <person name="Harris H.M."/>
            <person name="McCann A."/>
            <person name="Guo C."/>
            <person name="Argimon S."/>
            <person name="Zhang W."/>
            <person name="Yang X."/>
            <person name="Jeffery I.B."/>
            <person name="Cooney J.C."/>
            <person name="Kagawa T.F."/>
            <person name="Liu W."/>
            <person name="Song Y."/>
            <person name="Salvetti E."/>
            <person name="Wrobel A."/>
            <person name="Rasinkangas P."/>
            <person name="Parkhill J."/>
            <person name="Rea M.C."/>
            <person name="O'Sullivan O."/>
            <person name="Ritari J."/>
            <person name="Douillard F.P."/>
            <person name="Paul Ross R."/>
            <person name="Yang R."/>
            <person name="Briner A.E."/>
            <person name="Felis G.E."/>
            <person name="de Vos W.M."/>
            <person name="Barrangou R."/>
            <person name="Klaenhammer T.R."/>
            <person name="Caufield P.W."/>
            <person name="Cui Y."/>
            <person name="Zhang H."/>
            <person name="O'Toole P.W."/>
        </authorList>
    </citation>
    <scope>NUCLEOTIDE SEQUENCE [LARGE SCALE GENOMIC DNA]</scope>
    <source>
        <strain evidence="3 4">DSM 14340</strain>
    </source>
</reference>
<dbReference type="GO" id="GO:0003677">
    <property type="term" value="F:DNA binding"/>
    <property type="evidence" value="ECO:0007669"/>
    <property type="project" value="InterPro"/>
</dbReference>
<sequence>MMLATKPNNKTVKEFPSMYKNYNTAQTSIALNLNFDIPNNHIARLIDMFVETIPHNIIETSVATTGRPAYHPAMLIKMLLFAYSRKVFSGRRIVEMNTENIPMKWLSQDATISYKTINNFRSSKEVSNLIKISFIYFTKLLADNGMIEDEALFIDGTKIEADANKYSFTWKRAVDKFYPKLKEKIVLLYEELIENQVVKEMEKEYLTSSDGLAEILEKTHDEITHLDYVIEQEPKVIKGGSKNKQQRRKLKKLAHKMENDYLPRAKKYEEAERLFNGRNSFSKTDHDATFMRMKEDPMMNGQLKPGYNLQAATNGQFVLNYGIFSNPTDTRTLLPFLSDMHSLDLFKYIVADAGYGSESNYSAIVDDFDKTPLIPYGMYEKEQKRKFKNDPTRIHNWKYNAADDYYTDHLSVKFSFKRYSIRHDKYGYERQFKIYEADKTQETFKLDELAKTPKGRQRQVAYNPTWNYFKNYVKDLLSSDQGSEIYSHRKYDVEPMFGRMKSIFGVRRTHLRGKQPVENELGILLMTMNLTKLAGILTKATANFSHKQLSNIKKTKNRPKILLIIEFLVDFSIAG</sequence>
<proteinExistence type="predicted"/>
<dbReference type="AlphaFoldDB" id="A0A0R1S699"/>
<name>A0A0R1S699_9LACO</name>
<dbReference type="GO" id="GO:0006313">
    <property type="term" value="P:DNA transposition"/>
    <property type="evidence" value="ECO:0007669"/>
    <property type="project" value="InterPro"/>
</dbReference>
<protein>
    <submittedName>
        <fullName evidence="3">Transposase</fullName>
    </submittedName>
</protein>
<feature type="domain" description="Transposase InsH N-terminal" evidence="2">
    <location>
        <begin position="36"/>
        <end position="122"/>
    </location>
</feature>
<dbReference type="PANTHER" id="PTHR33408:SF2">
    <property type="entry name" value="TRANSPOSASE DDE DOMAIN-CONTAINING PROTEIN"/>
    <property type="match status" value="1"/>
</dbReference>
<dbReference type="InterPro" id="IPR047629">
    <property type="entry name" value="IS1182_transpos"/>
</dbReference>
<dbReference type="PANTHER" id="PTHR33408">
    <property type="entry name" value="TRANSPOSASE"/>
    <property type="match status" value="1"/>
</dbReference>
<dbReference type="Pfam" id="PF01609">
    <property type="entry name" value="DDE_Tnp_1"/>
    <property type="match status" value="1"/>
</dbReference>
<dbReference type="InterPro" id="IPR008490">
    <property type="entry name" value="Transposase_InsH_N"/>
</dbReference>
<evidence type="ECO:0000313" key="4">
    <source>
        <dbReference type="Proteomes" id="UP000051264"/>
    </source>
</evidence>
<dbReference type="GO" id="GO:0004803">
    <property type="term" value="F:transposase activity"/>
    <property type="evidence" value="ECO:0007669"/>
    <property type="project" value="InterPro"/>
</dbReference>